<dbReference type="KEGG" id="ecm:EcSMS35_4354"/>
<gene>
    <name evidence="2" type="ordered locus">EcSMS35_4354</name>
</gene>
<reference evidence="2 3" key="1">
    <citation type="journal article" date="2008" name="J. Bacteriol.">
        <title>Insights into the environmental resistance gene pool from the genome sequence of the multidrug-resistant environmental isolate Escherichia coli SMS-3-5.</title>
        <authorList>
            <person name="Fricke W.F."/>
            <person name="Wright M.S."/>
            <person name="Lindell A.H."/>
            <person name="Harkins D.M."/>
            <person name="Baker-Austin C."/>
            <person name="Ravel J."/>
            <person name="Stepanauskas R."/>
        </authorList>
    </citation>
    <scope>NUCLEOTIDE SEQUENCE [LARGE SCALE GENOMIC DNA]</scope>
    <source>
        <strain evidence="3">SMS-3-5 / SECEC</strain>
    </source>
</reference>
<dbReference type="EMBL" id="CP000970">
    <property type="protein sequence ID" value="ACB17415.1"/>
    <property type="molecule type" value="Genomic_DNA"/>
</dbReference>
<keyword evidence="1" id="KW-0812">Transmembrane</keyword>
<proteinExistence type="predicted"/>
<feature type="transmembrane region" description="Helical" evidence="1">
    <location>
        <begin position="12"/>
        <end position="34"/>
    </location>
</feature>
<accession>B1LNL7</accession>
<dbReference type="HOGENOM" id="CLU_3288700_0_0_6"/>
<name>B1LNL7_ECOSM</name>
<organism evidence="2 3">
    <name type="scientific">Escherichia coli (strain SMS-3-5 / SECEC)</name>
    <dbReference type="NCBI Taxonomy" id="439855"/>
    <lineage>
        <taxon>Bacteria</taxon>
        <taxon>Pseudomonadati</taxon>
        <taxon>Pseudomonadota</taxon>
        <taxon>Gammaproteobacteria</taxon>
        <taxon>Enterobacterales</taxon>
        <taxon>Enterobacteriaceae</taxon>
        <taxon>Escherichia</taxon>
    </lineage>
</organism>
<dbReference type="Proteomes" id="UP000007011">
    <property type="component" value="Chromosome"/>
</dbReference>
<keyword evidence="1" id="KW-0472">Membrane</keyword>
<sequence>MIFCDTIPVFPHMMWGFFLSSICLLLNALQMICFRYTTVS</sequence>
<evidence type="ECO:0000313" key="3">
    <source>
        <dbReference type="Proteomes" id="UP000007011"/>
    </source>
</evidence>
<evidence type="ECO:0000313" key="2">
    <source>
        <dbReference type="EMBL" id="ACB17415.1"/>
    </source>
</evidence>
<protein>
    <submittedName>
        <fullName evidence="2">Uncharacterized protein</fullName>
    </submittedName>
</protein>
<keyword evidence="1" id="KW-1133">Transmembrane helix</keyword>
<dbReference type="AlphaFoldDB" id="B1LNL7"/>
<evidence type="ECO:0000256" key="1">
    <source>
        <dbReference type="SAM" id="Phobius"/>
    </source>
</evidence>